<dbReference type="Proteomes" id="UP000028545">
    <property type="component" value="Unassembled WGS sequence"/>
</dbReference>
<evidence type="ECO:0000256" key="1">
    <source>
        <dbReference type="SAM" id="MobiDB-lite"/>
    </source>
</evidence>
<accession>A0A084G189</accession>
<dbReference type="VEuPathDB" id="FungiDB:SAPIO_CDS7164"/>
<gene>
    <name evidence="2" type="ORF">SAPIO_CDS7164</name>
</gene>
<feature type="region of interest" description="Disordered" evidence="1">
    <location>
        <begin position="1"/>
        <end position="20"/>
    </location>
</feature>
<protein>
    <submittedName>
        <fullName evidence="2">Podospora anserina S mat+ genomic DNA chromosome 3, supercontig 2</fullName>
    </submittedName>
</protein>
<dbReference type="RefSeq" id="XP_016640900.1">
    <property type="nucleotide sequence ID" value="XM_016789073.1"/>
</dbReference>
<dbReference type="AlphaFoldDB" id="A0A084G189"/>
<sequence length="242" mass="27332">MFTSEYKQPRKVKSRKSRSNLKRMDPDCAICNGAASLRCDCEAKALETAISQAERRMMQSIYQEIRSWARGHAQDYILEYFNVLSERRKAAHTEHIERISQAAYYHYRSPPHPAQVAEAEAILKRGIDEDWKTSVQRYPEVLEYYFSLVELTLPPEDHPSVKDPPLSALSGSRKNGRRPPPPAATIAGGAFHPQEHLPSRSSPPPPPPPPMGRRTPGPPRTSRNSYRGPPPPPPTFYGPQGW</sequence>
<feature type="region of interest" description="Disordered" evidence="1">
    <location>
        <begin position="155"/>
        <end position="242"/>
    </location>
</feature>
<proteinExistence type="predicted"/>
<evidence type="ECO:0000313" key="3">
    <source>
        <dbReference type="Proteomes" id="UP000028545"/>
    </source>
</evidence>
<reference evidence="2 3" key="1">
    <citation type="journal article" date="2014" name="Genome Announc.">
        <title>Draft genome sequence of the pathogenic fungus Scedosporium apiospermum.</title>
        <authorList>
            <person name="Vandeputte P."/>
            <person name="Ghamrawi S."/>
            <person name="Rechenmann M."/>
            <person name="Iltis A."/>
            <person name="Giraud S."/>
            <person name="Fleury M."/>
            <person name="Thornton C."/>
            <person name="Delhaes L."/>
            <person name="Meyer W."/>
            <person name="Papon N."/>
            <person name="Bouchara J.P."/>
        </authorList>
    </citation>
    <scope>NUCLEOTIDE SEQUENCE [LARGE SCALE GENOMIC DNA]</scope>
    <source>
        <strain evidence="2 3">IHEM 14462</strain>
    </source>
</reference>
<dbReference type="OMA" id="YMRYSGH"/>
<feature type="compositionally biased region" description="Basic residues" evidence="1">
    <location>
        <begin position="9"/>
        <end position="20"/>
    </location>
</feature>
<dbReference type="HOGENOM" id="CLU_094654_0_0_1"/>
<dbReference type="KEGG" id="sapo:SAPIO_CDS7164"/>
<comment type="caution">
    <text evidence="2">The sequence shown here is derived from an EMBL/GenBank/DDBJ whole genome shotgun (WGS) entry which is preliminary data.</text>
</comment>
<keyword evidence="3" id="KW-1185">Reference proteome</keyword>
<feature type="compositionally biased region" description="Pro residues" evidence="1">
    <location>
        <begin position="201"/>
        <end position="219"/>
    </location>
</feature>
<evidence type="ECO:0000313" key="2">
    <source>
        <dbReference type="EMBL" id="KEZ41101.1"/>
    </source>
</evidence>
<organism evidence="2 3">
    <name type="scientific">Pseudallescheria apiosperma</name>
    <name type="common">Scedosporium apiospermum</name>
    <dbReference type="NCBI Taxonomy" id="563466"/>
    <lineage>
        <taxon>Eukaryota</taxon>
        <taxon>Fungi</taxon>
        <taxon>Dikarya</taxon>
        <taxon>Ascomycota</taxon>
        <taxon>Pezizomycotina</taxon>
        <taxon>Sordariomycetes</taxon>
        <taxon>Hypocreomycetidae</taxon>
        <taxon>Microascales</taxon>
        <taxon>Microascaceae</taxon>
        <taxon>Scedosporium</taxon>
    </lineage>
</organism>
<dbReference type="OrthoDB" id="5409477at2759"/>
<name>A0A084G189_PSEDA</name>
<dbReference type="EMBL" id="JOWA01000110">
    <property type="protein sequence ID" value="KEZ41101.1"/>
    <property type="molecule type" value="Genomic_DNA"/>
</dbReference>
<dbReference type="GeneID" id="27726236"/>